<keyword evidence="2" id="KW-1185">Reference proteome</keyword>
<protein>
    <submittedName>
        <fullName evidence="1">Uncharacterized protein</fullName>
    </submittedName>
</protein>
<organism evidence="1 2">
    <name type="scientific">Peteryoungia aggregata LMG 23059</name>
    <dbReference type="NCBI Taxonomy" id="1368425"/>
    <lineage>
        <taxon>Bacteria</taxon>
        <taxon>Pseudomonadati</taxon>
        <taxon>Pseudomonadota</taxon>
        <taxon>Alphaproteobacteria</taxon>
        <taxon>Hyphomicrobiales</taxon>
        <taxon>Rhizobiaceae</taxon>
        <taxon>Peteryoungia</taxon>
    </lineage>
</organism>
<proteinExistence type="predicted"/>
<gene>
    <name evidence="1" type="ORF">J2045_002662</name>
</gene>
<name>A0ABU0G8F7_9HYPH</name>
<reference evidence="1 2" key="1">
    <citation type="submission" date="2023-07" db="EMBL/GenBank/DDBJ databases">
        <title>Genomic Encyclopedia of Type Strains, Phase IV (KMG-IV): sequencing the most valuable type-strain genomes for metagenomic binning, comparative biology and taxonomic classification.</title>
        <authorList>
            <person name="Goeker M."/>
        </authorList>
    </citation>
    <scope>NUCLEOTIDE SEQUENCE [LARGE SCALE GENOMIC DNA]</scope>
    <source>
        <strain evidence="1 2">DSM 1111</strain>
    </source>
</reference>
<evidence type="ECO:0000313" key="1">
    <source>
        <dbReference type="EMBL" id="MDQ0421622.1"/>
    </source>
</evidence>
<accession>A0ABU0G8F7</accession>
<sequence length="31" mass="3699">MAVVFKFNSQTTQSAPYLEQVFRSKMMLIFR</sequence>
<dbReference type="Proteomes" id="UP001238496">
    <property type="component" value="Unassembled WGS sequence"/>
</dbReference>
<dbReference type="EMBL" id="JAUSUW010000007">
    <property type="protein sequence ID" value="MDQ0421622.1"/>
    <property type="molecule type" value="Genomic_DNA"/>
</dbReference>
<evidence type="ECO:0000313" key="2">
    <source>
        <dbReference type="Proteomes" id="UP001238496"/>
    </source>
</evidence>
<comment type="caution">
    <text evidence="1">The sequence shown here is derived from an EMBL/GenBank/DDBJ whole genome shotgun (WGS) entry which is preliminary data.</text>
</comment>